<keyword evidence="1 2" id="KW-0489">Methyltransferase</keyword>
<feature type="binding site" evidence="1">
    <location>
        <position position="42"/>
    </location>
    <ligand>
        <name>S-adenosyl-L-methionine</name>
        <dbReference type="ChEBI" id="CHEBI:59789"/>
    </ligand>
</feature>
<keyword evidence="3" id="KW-1185">Reference proteome</keyword>
<feature type="binding site" evidence="1">
    <location>
        <position position="179"/>
    </location>
    <ligand>
        <name>S-adenosyl-L-methionine</name>
        <dbReference type="ChEBI" id="CHEBI:59789"/>
    </ligand>
</feature>
<dbReference type="InterPro" id="IPR029063">
    <property type="entry name" value="SAM-dependent_MTases_sf"/>
</dbReference>
<dbReference type="AlphaFoldDB" id="A0A562R0A5"/>
<keyword evidence="1" id="KW-0949">S-adenosyl-L-methionine</keyword>
<comment type="catalytic activity">
    <reaction evidence="1">
        <text>adenosine(2030) in 23S rRNA + S-adenosyl-L-methionine = N(6)-methyladenosine(2030) in 23S rRNA + S-adenosyl-L-homocysteine + H(+)</text>
        <dbReference type="Rhea" id="RHEA:43736"/>
        <dbReference type="Rhea" id="RHEA-COMP:10668"/>
        <dbReference type="Rhea" id="RHEA-COMP:10669"/>
        <dbReference type="ChEBI" id="CHEBI:15378"/>
        <dbReference type="ChEBI" id="CHEBI:57856"/>
        <dbReference type="ChEBI" id="CHEBI:59789"/>
        <dbReference type="ChEBI" id="CHEBI:74411"/>
        <dbReference type="ChEBI" id="CHEBI:74449"/>
        <dbReference type="EC" id="2.1.1.266"/>
    </reaction>
</comment>
<dbReference type="Pfam" id="PF04378">
    <property type="entry name" value="RsmJ"/>
    <property type="match status" value="1"/>
</dbReference>
<dbReference type="SUPFAM" id="SSF53335">
    <property type="entry name" value="S-adenosyl-L-methionine-dependent methyltransferases"/>
    <property type="match status" value="1"/>
</dbReference>
<evidence type="ECO:0000313" key="2">
    <source>
        <dbReference type="EMBL" id="TWI62491.1"/>
    </source>
</evidence>
<feature type="active site" description="Proton acceptor" evidence="1">
    <location>
        <position position="179"/>
    </location>
</feature>
<name>A0A562R0A5_9BURK</name>
<dbReference type="Gene3D" id="3.40.50.150">
    <property type="entry name" value="Vaccinia Virus protein VP39"/>
    <property type="match status" value="1"/>
</dbReference>
<comment type="subunit">
    <text evidence="1">Monomer.</text>
</comment>
<reference evidence="2 3" key="1">
    <citation type="journal article" date="2015" name="Stand. Genomic Sci.">
        <title>Genomic Encyclopedia of Bacterial and Archaeal Type Strains, Phase III: the genomes of soil and plant-associated and newly described type strains.</title>
        <authorList>
            <person name="Whitman W.B."/>
            <person name="Woyke T."/>
            <person name="Klenk H.P."/>
            <person name="Zhou Y."/>
            <person name="Lilburn T.G."/>
            <person name="Beck B.J."/>
            <person name="De Vos P."/>
            <person name="Vandamme P."/>
            <person name="Eisen J.A."/>
            <person name="Garrity G."/>
            <person name="Hugenholtz P."/>
            <person name="Kyrpides N.C."/>
        </authorList>
    </citation>
    <scope>NUCLEOTIDE SEQUENCE [LARGE SCALE GENOMIC DNA]</scope>
    <source>
        <strain evidence="2 3">CGMCC 1.10822</strain>
    </source>
</reference>
<dbReference type="GO" id="GO:0003723">
    <property type="term" value="F:RNA binding"/>
    <property type="evidence" value="ECO:0007669"/>
    <property type="project" value="UniProtKB-UniRule"/>
</dbReference>
<gene>
    <name evidence="1" type="primary">rlmJ</name>
    <name evidence="2" type="ORF">IP91_04008</name>
</gene>
<feature type="binding site" evidence="1">
    <location>
        <position position="118"/>
    </location>
    <ligand>
        <name>S-adenosyl-L-methionine</name>
        <dbReference type="ChEBI" id="CHEBI:59789"/>
    </ligand>
</feature>
<feature type="binding site" evidence="1">
    <location>
        <begin position="158"/>
        <end position="159"/>
    </location>
    <ligand>
        <name>S-adenosyl-L-methionine</name>
        <dbReference type="ChEBI" id="CHEBI:59789"/>
    </ligand>
</feature>
<dbReference type="InterPro" id="IPR007473">
    <property type="entry name" value="RlmJ"/>
</dbReference>
<dbReference type="EC" id="2.1.1.266" evidence="1"/>
<comment type="function">
    <text evidence="1">Specifically methylates the adenine in position 2030 of 23S rRNA.</text>
</comment>
<organism evidence="2 3">
    <name type="scientific">Pseudoduganella lurida</name>
    <dbReference type="NCBI Taxonomy" id="1036180"/>
    <lineage>
        <taxon>Bacteria</taxon>
        <taxon>Pseudomonadati</taxon>
        <taxon>Pseudomonadota</taxon>
        <taxon>Betaproteobacteria</taxon>
        <taxon>Burkholderiales</taxon>
        <taxon>Oxalobacteraceae</taxon>
        <taxon>Telluria group</taxon>
        <taxon>Pseudoduganella</taxon>
    </lineage>
</organism>
<dbReference type="GO" id="GO:0070475">
    <property type="term" value="P:rRNA base methylation"/>
    <property type="evidence" value="ECO:0007669"/>
    <property type="project" value="UniProtKB-UniRule"/>
</dbReference>
<sequence length="307" mass="34403">MFSYRHAFHAGNHADVLKHFVQVQLLQYLNQKDVAYSYIDTHAGAGVYALDGPQASKNAEYETGIGPLWERTDLPPALAEYVNLVRGMNPSGKMRYYPGSPYVAEQVAREMDRLRLFELHPSDSRLLFENFTKLEEHQAAQGKRSTVRGKRIIVNKADGFMGVKALLPPPSRRALVLCDPPYEDKQDYRKVIDMLNDALKRFPAGTYAIWYPVLQRIEARNFAERMKKLPAASWLNVTLSISGPTPDGIGLHTSGMFILNPPYTLEPILKGVLPYLVQVLGRDKGAGFTLESGEMTTTKSGRTTSKT</sequence>
<dbReference type="PANTHER" id="PTHR37426">
    <property type="entry name" value="RIBOSOMAL RNA LARGE SUBUNIT METHYLTRANSFERASE J"/>
    <property type="match status" value="1"/>
</dbReference>
<protein>
    <recommendedName>
        <fullName evidence="1">Ribosomal RNA large subunit methyltransferase J</fullName>
        <ecNumber evidence="1">2.1.1.266</ecNumber>
    </recommendedName>
    <alternativeName>
        <fullName evidence="1">23S rRNA (adenine(2030)-N6)-methyltransferase</fullName>
    </alternativeName>
    <alternativeName>
        <fullName evidence="1">23S rRNA m6A2030 methyltransferase</fullName>
    </alternativeName>
</protein>
<accession>A0A562R0A5</accession>
<dbReference type="HAMAP" id="MF_00934">
    <property type="entry name" value="23SrRNA_methyltr_J"/>
    <property type="match status" value="1"/>
</dbReference>
<dbReference type="GO" id="GO:0036307">
    <property type="term" value="F:23S rRNA (adenine(2030)-N(6))-methyltransferase activity"/>
    <property type="evidence" value="ECO:0007669"/>
    <property type="project" value="UniProtKB-UniRule"/>
</dbReference>
<comment type="similarity">
    <text evidence="1">Belongs to the RlmJ family.</text>
</comment>
<feature type="binding site" evidence="1">
    <location>
        <position position="100"/>
    </location>
    <ligand>
        <name>S-adenosyl-L-methionine</name>
        <dbReference type="ChEBI" id="CHEBI:59789"/>
    </ligand>
</feature>
<keyword evidence="1" id="KW-0698">rRNA processing</keyword>
<dbReference type="RefSeq" id="WP_145651282.1">
    <property type="nucleotide sequence ID" value="NZ_VLLB01000008.1"/>
</dbReference>
<comment type="caution">
    <text evidence="2">The sequence shown here is derived from an EMBL/GenBank/DDBJ whole genome shotgun (WGS) entry which is preliminary data.</text>
</comment>
<proteinExistence type="inferred from homology"/>
<feature type="binding site" evidence="1">
    <location>
        <position position="19"/>
    </location>
    <ligand>
        <name>S-adenosyl-L-methionine</name>
        <dbReference type="ChEBI" id="CHEBI:59789"/>
    </ligand>
</feature>
<dbReference type="EMBL" id="VLLB01000008">
    <property type="protein sequence ID" value="TWI62491.1"/>
    <property type="molecule type" value="Genomic_DNA"/>
</dbReference>
<dbReference type="OrthoDB" id="9791274at2"/>
<feature type="site" description="Interaction with substrate rRNA" evidence="1">
    <location>
        <position position="4"/>
    </location>
</feature>
<dbReference type="PANTHER" id="PTHR37426:SF1">
    <property type="entry name" value="RIBOSOMAL RNA LARGE SUBUNIT METHYLTRANSFERASE J"/>
    <property type="match status" value="1"/>
</dbReference>
<keyword evidence="1 2" id="KW-0808">Transferase</keyword>
<evidence type="ECO:0000256" key="1">
    <source>
        <dbReference type="HAMAP-Rule" id="MF_00934"/>
    </source>
</evidence>
<keyword evidence="1" id="KW-0694">RNA-binding</keyword>
<evidence type="ECO:0000313" key="3">
    <source>
        <dbReference type="Proteomes" id="UP000318431"/>
    </source>
</evidence>
<dbReference type="Proteomes" id="UP000318431">
    <property type="component" value="Unassembled WGS sequence"/>
</dbReference>
<dbReference type="GO" id="GO:0005829">
    <property type="term" value="C:cytosol"/>
    <property type="evidence" value="ECO:0007669"/>
    <property type="project" value="TreeGrafter"/>
</dbReference>